<dbReference type="PROSITE" id="PS50112">
    <property type="entry name" value="PAS"/>
    <property type="match status" value="1"/>
</dbReference>
<dbReference type="PANTHER" id="PTHR41523:SF8">
    <property type="entry name" value="ETHYLENE RESPONSE SENSOR PROTEIN"/>
    <property type="match status" value="1"/>
</dbReference>
<protein>
    <recommendedName>
        <fullName evidence="2">histidine kinase</fullName>
        <ecNumber evidence="2">2.7.13.3</ecNumber>
    </recommendedName>
</protein>
<keyword evidence="4" id="KW-0808">Transferase</keyword>
<dbReference type="SMART" id="SM00091">
    <property type="entry name" value="PAS"/>
    <property type="match status" value="2"/>
</dbReference>
<sequence>MRSMFTDAAGGRHPMFLIGGGEMGARIRSFDWSATPLGPPSGWPQSLRSALSICLNSSFPTAIYWGPELRLLYNDAWAPVPAGRHPWALGRRGREVWSDIWAIVGPQFERVMQLGESISLFDQHLPMIRDGLPRETYWNYSFTPIRGEDGAVAGVFNQGNETTAAVLARREAEAEVDRLGRLFAQAPGAVAITRGAEHVFEIVNPAYEELVGRTDVVGRPVARALPEVEAQGFIALLDQVYASGEPHVGRAVPVRLRRGGRAQVDDLIVDFVFQPLTDSEGGRSGVFIVATDVSDAARATAALQESEEFSRSILQSSADCIMVIDLEGAVRFVNESGAALLELGPRDAVIGAHWSEFLPAELREEARSALEAARLGGLGRFSGRSVSARGVARWWEVVVTPVIVAGRAPTRVVATLRDATDRRQAEEARQLLLRELDHRVKNLFAVASAMVAMTARGATSVSTMSADLRGRLGALAKAHQLISPAIDDETRTMEKADLGALLRQVTEPHLYETAGARTVIDGPDIALGLTSATSLALIFHELATNAVKYGALATDEGELTIRWTVAGENLELIWEERVPGRKMAAPGSQGFGSRLARTSASGQLGGGIDYEWRSEGVRIRLRLPLARLSR</sequence>
<reference evidence="9 10" key="1">
    <citation type="submission" date="2016-10" db="EMBL/GenBank/DDBJ databases">
        <authorList>
            <person name="de Groot N.N."/>
        </authorList>
    </citation>
    <scope>NUCLEOTIDE SEQUENCE [LARGE SCALE GENOMIC DNA]</scope>
    <source>
        <strain evidence="9 10">DSM 15345</strain>
    </source>
</reference>
<evidence type="ECO:0000313" key="10">
    <source>
        <dbReference type="Proteomes" id="UP000198703"/>
    </source>
</evidence>
<keyword evidence="5" id="KW-0547">Nucleotide-binding</keyword>
<dbReference type="GO" id="GO:0005524">
    <property type="term" value="F:ATP binding"/>
    <property type="evidence" value="ECO:0007669"/>
    <property type="project" value="UniProtKB-KW"/>
</dbReference>
<dbReference type="InterPro" id="IPR000014">
    <property type="entry name" value="PAS"/>
</dbReference>
<dbReference type="InterPro" id="IPR035965">
    <property type="entry name" value="PAS-like_dom_sf"/>
</dbReference>
<dbReference type="InterPro" id="IPR011102">
    <property type="entry name" value="Sig_transdc_His_kinase_HWE"/>
</dbReference>
<dbReference type="EC" id="2.7.13.3" evidence="2"/>
<dbReference type="Pfam" id="PF07536">
    <property type="entry name" value="HWE_HK"/>
    <property type="match status" value="1"/>
</dbReference>
<evidence type="ECO:0000256" key="4">
    <source>
        <dbReference type="ARBA" id="ARBA00022679"/>
    </source>
</evidence>
<evidence type="ECO:0000256" key="7">
    <source>
        <dbReference type="ARBA" id="ARBA00022840"/>
    </source>
</evidence>
<dbReference type="NCBIfam" id="TIGR00229">
    <property type="entry name" value="sensory_box"/>
    <property type="match status" value="1"/>
</dbReference>
<dbReference type="EMBL" id="FNQM01000032">
    <property type="protein sequence ID" value="SEB02534.1"/>
    <property type="molecule type" value="Genomic_DNA"/>
</dbReference>
<dbReference type="Pfam" id="PF08448">
    <property type="entry name" value="PAS_4"/>
    <property type="match status" value="2"/>
</dbReference>
<dbReference type="STRING" id="89524.SAMN05444370_1321"/>
<evidence type="ECO:0000313" key="9">
    <source>
        <dbReference type="EMBL" id="SEB02534.1"/>
    </source>
</evidence>
<gene>
    <name evidence="9" type="ORF">SAMN05444370_1321</name>
</gene>
<organism evidence="9 10">
    <name type="scientific">Rubrimonas cliftonensis</name>
    <dbReference type="NCBI Taxonomy" id="89524"/>
    <lineage>
        <taxon>Bacteria</taxon>
        <taxon>Pseudomonadati</taxon>
        <taxon>Pseudomonadota</taxon>
        <taxon>Alphaproteobacteria</taxon>
        <taxon>Rhodobacterales</taxon>
        <taxon>Paracoccaceae</taxon>
        <taxon>Rubrimonas</taxon>
    </lineage>
</organism>
<proteinExistence type="predicted"/>
<keyword evidence="10" id="KW-1185">Reference proteome</keyword>
<dbReference type="GO" id="GO:0004673">
    <property type="term" value="F:protein histidine kinase activity"/>
    <property type="evidence" value="ECO:0007669"/>
    <property type="project" value="UniProtKB-EC"/>
</dbReference>
<feature type="domain" description="PAS" evidence="8">
    <location>
        <begin position="306"/>
        <end position="377"/>
    </location>
</feature>
<dbReference type="InterPro" id="IPR036890">
    <property type="entry name" value="HATPase_C_sf"/>
</dbReference>
<keyword evidence="6" id="KW-0418">Kinase</keyword>
<evidence type="ECO:0000259" key="8">
    <source>
        <dbReference type="PROSITE" id="PS50112"/>
    </source>
</evidence>
<dbReference type="SUPFAM" id="SSF55785">
    <property type="entry name" value="PYP-like sensor domain (PAS domain)"/>
    <property type="match status" value="2"/>
</dbReference>
<dbReference type="SUPFAM" id="SSF55874">
    <property type="entry name" value="ATPase domain of HSP90 chaperone/DNA topoisomerase II/histidine kinase"/>
    <property type="match status" value="1"/>
</dbReference>
<keyword evidence="7" id="KW-0067">ATP-binding</keyword>
<comment type="catalytic activity">
    <reaction evidence="1">
        <text>ATP + protein L-histidine = ADP + protein N-phospho-L-histidine.</text>
        <dbReference type="EC" id="2.7.13.3"/>
    </reaction>
</comment>
<dbReference type="AlphaFoldDB" id="A0A1H4FZ12"/>
<evidence type="ECO:0000256" key="5">
    <source>
        <dbReference type="ARBA" id="ARBA00022741"/>
    </source>
</evidence>
<dbReference type="SMART" id="SM00911">
    <property type="entry name" value="HWE_HK"/>
    <property type="match status" value="1"/>
</dbReference>
<name>A0A1H4FZ12_9RHOB</name>
<dbReference type="PANTHER" id="PTHR41523">
    <property type="entry name" value="TWO-COMPONENT SYSTEM SENSOR PROTEIN"/>
    <property type="match status" value="1"/>
</dbReference>
<evidence type="ECO:0000256" key="3">
    <source>
        <dbReference type="ARBA" id="ARBA00022553"/>
    </source>
</evidence>
<dbReference type="CDD" id="cd00130">
    <property type="entry name" value="PAS"/>
    <property type="match status" value="1"/>
</dbReference>
<dbReference type="Gene3D" id="3.30.450.20">
    <property type="entry name" value="PAS domain"/>
    <property type="match status" value="3"/>
</dbReference>
<dbReference type="InterPro" id="IPR013656">
    <property type="entry name" value="PAS_4"/>
</dbReference>
<evidence type="ECO:0000256" key="1">
    <source>
        <dbReference type="ARBA" id="ARBA00000085"/>
    </source>
</evidence>
<dbReference type="Gene3D" id="3.30.565.10">
    <property type="entry name" value="Histidine kinase-like ATPase, C-terminal domain"/>
    <property type="match status" value="1"/>
</dbReference>
<evidence type="ECO:0000256" key="6">
    <source>
        <dbReference type="ARBA" id="ARBA00022777"/>
    </source>
</evidence>
<dbReference type="Proteomes" id="UP000198703">
    <property type="component" value="Unassembled WGS sequence"/>
</dbReference>
<evidence type="ECO:0000256" key="2">
    <source>
        <dbReference type="ARBA" id="ARBA00012438"/>
    </source>
</evidence>
<accession>A0A1H4FZ12</accession>
<keyword evidence="3" id="KW-0597">Phosphoprotein</keyword>